<dbReference type="PROSITE" id="PS01159">
    <property type="entry name" value="WW_DOMAIN_1"/>
    <property type="match status" value="1"/>
</dbReference>
<dbReference type="Gene3D" id="3.30.160.60">
    <property type="entry name" value="Classic Zinc Finger"/>
    <property type="match status" value="1"/>
</dbReference>
<dbReference type="PANTHER" id="PTHR13173">
    <property type="entry name" value="WW DOMAIN BINDING PROTEIN 4"/>
    <property type="match status" value="1"/>
</dbReference>
<evidence type="ECO:0000259" key="9">
    <source>
        <dbReference type="PROSITE" id="PS50171"/>
    </source>
</evidence>
<evidence type="ECO:0000256" key="4">
    <source>
        <dbReference type="ARBA" id="ARBA00022833"/>
    </source>
</evidence>
<evidence type="ECO:0000313" key="10">
    <source>
        <dbReference type="EMBL" id="KAK7503711.1"/>
    </source>
</evidence>
<comment type="caution">
    <text evidence="10">The sequence shown here is derived from an EMBL/GenBank/DDBJ whole genome shotgun (WGS) entry which is preliminary data.</text>
</comment>
<dbReference type="SMART" id="SM00451">
    <property type="entry name" value="ZnF_U1"/>
    <property type="match status" value="1"/>
</dbReference>
<dbReference type="EMBL" id="JACVVK020000018">
    <property type="protein sequence ID" value="KAK7503711.1"/>
    <property type="molecule type" value="Genomic_DNA"/>
</dbReference>
<feature type="region of interest" description="Disordered" evidence="7">
    <location>
        <begin position="152"/>
        <end position="185"/>
    </location>
</feature>
<protein>
    <recommendedName>
        <fullName evidence="12">WW domain-binding protein 4</fullName>
    </recommendedName>
</protein>
<dbReference type="Gene3D" id="2.20.70.10">
    <property type="match status" value="1"/>
</dbReference>
<dbReference type="InterPro" id="IPR040023">
    <property type="entry name" value="WBP4"/>
</dbReference>
<dbReference type="InterPro" id="IPR000690">
    <property type="entry name" value="Matrin/U1-C_Znf_C2H2"/>
</dbReference>
<evidence type="ECO:0000256" key="5">
    <source>
        <dbReference type="ARBA" id="ARBA00023242"/>
    </source>
</evidence>
<keyword evidence="2" id="KW-0479">Metal-binding</keyword>
<dbReference type="Pfam" id="PF00397">
    <property type="entry name" value="WW"/>
    <property type="match status" value="1"/>
</dbReference>
<accession>A0ABD0LW25</accession>
<keyword evidence="5" id="KW-0539">Nucleus</keyword>
<feature type="compositionally biased region" description="Basic and acidic residues" evidence="7">
    <location>
        <begin position="174"/>
        <end position="185"/>
    </location>
</feature>
<dbReference type="Proteomes" id="UP001519460">
    <property type="component" value="Unassembled WGS sequence"/>
</dbReference>
<feature type="domain" description="Matrin-type" evidence="9">
    <location>
        <begin position="73"/>
        <end position="104"/>
    </location>
</feature>
<feature type="compositionally biased region" description="Acidic residues" evidence="7">
    <location>
        <begin position="295"/>
        <end position="304"/>
    </location>
</feature>
<sequence length="369" mass="41712">MLDAKRSICRTQGMGWHELNSLYSTNITALTISHNNVQVILLQKRYILPATELSDICRTASCRADYWKSQPRKFCEFCKCWITDNKPSVEFHERGKRHKENVQKRIDEVRKRSADKAKEQEELDEDMAKMEKAAMEALRRDLARDPSLAEQYGVKLKSSEPKDKPAAASTAPGKEAKTTDKTESAPVKVKEWFEAKSPEGYSYYWNISTNESRWEPPDEYVSLAEQEGQTTTDETSQDSEQVPEADQNEEPEESGPADDPVIEEPPPKMFRIDPVGPRSAYGAWETVRQEHVPDEPEVPEEPVSVEDIPLPGELPETPSTEAEAAPVKKERFKEKTVTSLGPPSGGNVGFKKRKIASGARNMRQRDTDD</sequence>
<proteinExistence type="predicted"/>
<keyword evidence="3" id="KW-0863">Zinc-finger</keyword>
<evidence type="ECO:0000259" key="8">
    <source>
        <dbReference type="PROSITE" id="PS50020"/>
    </source>
</evidence>
<dbReference type="CDD" id="cd00201">
    <property type="entry name" value="WW"/>
    <property type="match status" value="1"/>
</dbReference>
<dbReference type="InterPro" id="IPR001202">
    <property type="entry name" value="WW_dom"/>
</dbReference>
<name>A0ABD0LW25_9CAEN</name>
<keyword evidence="11" id="KW-1185">Reference proteome</keyword>
<feature type="region of interest" description="Disordered" evidence="7">
    <location>
        <begin position="289"/>
        <end position="369"/>
    </location>
</feature>
<dbReference type="PANTHER" id="PTHR13173:SF10">
    <property type="entry name" value="WW DOMAIN-BINDING PROTEIN 4"/>
    <property type="match status" value="1"/>
</dbReference>
<dbReference type="PROSITE" id="PS50171">
    <property type="entry name" value="ZF_MATRIN"/>
    <property type="match status" value="1"/>
</dbReference>
<dbReference type="GO" id="GO:0008270">
    <property type="term" value="F:zinc ion binding"/>
    <property type="evidence" value="ECO:0007669"/>
    <property type="project" value="UniProtKB-KW"/>
</dbReference>
<evidence type="ECO:0000256" key="6">
    <source>
        <dbReference type="SAM" id="Coils"/>
    </source>
</evidence>
<dbReference type="InterPro" id="IPR036020">
    <property type="entry name" value="WW_dom_sf"/>
</dbReference>
<comment type="subcellular location">
    <subcellularLocation>
        <location evidence="1">Nucleus</location>
    </subcellularLocation>
</comment>
<feature type="coiled-coil region" evidence="6">
    <location>
        <begin position="92"/>
        <end position="140"/>
    </location>
</feature>
<gene>
    <name evidence="10" type="ORF">BaRGS_00004834</name>
</gene>
<feature type="domain" description="WW" evidence="8">
    <location>
        <begin position="192"/>
        <end position="219"/>
    </location>
</feature>
<evidence type="ECO:0000313" key="11">
    <source>
        <dbReference type="Proteomes" id="UP001519460"/>
    </source>
</evidence>
<dbReference type="InterPro" id="IPR003604">
    <property type="entry name" value="Matrin/U1-like-C_Znf_C2H2"/>
</dbReference>
<dbReference type="PROSITE" id="PS50020">
    <property type="entry name" value="WW_DOMAIN_2"/>
    <property type="match status" value="1"/>
</dbReference>
<dbReference type="Pfam" id="PF06220">
    <property type="entry name" value="zf-U1"/>
    <property type="match status" value="1"/>
</dbReference>
<evidence type="ECO:0008006" key="12">
    <source>
        <dbReference type="Google" id="ProtNLM"/>
    </source>
</evidence>
<evidence type="ECO:0000256" key="3">
    <source>
        <dbReference type="ARBA" id="ARBA00022771"/>
    </source>
</evidence>
<dbReference type="SUPFAM" id="SSF57667">
    <property type="entry name" value="beta-beta-alpha zinc fingers"/>
    <property type="match status" value="1"/>
</dbReference>
<reference evidence="10 11" key="1">
    <citation type="journal article" date="2023" name="Sci. Data">
        <title>Genome assembly of the Korean intertidal mud-creeper Batillaria attramentaria.</title>
        <authorList>
            <person name="Patra A.K."/>
            <person name="Ho P.T."/>
            <person name="Jun S."/>
            <person name="Lee S.J."/>
            <person name="Kim Y."/>
            <person name="Won Y.J."/>
        </authorList>
    </citation>
    <scope>NUCLEOTIDE SEQUENCE [LARGE SCALE GENOMIC DNA]</scope>
    <source>
        <strain evidence="10">Wonlab-2016</strain>
    </source>
</reference>
<feature type="compositionally biased region" description="Basic and acidic residues" evidence="7">
    <location>
        <begin position="326"/>
        <end position="336"/>
    </location>
</feature>
<keyword evidence="4" id="KW-0862">Zinc</keyword>
<feature type="region of interest" description="Disordered" evidence="7">
    <location>
        <begin position="212"/>
        <end position="277"/>
    </location>
</feature>
<dbReference type="InterPro" id="IPR036236">
    <property type="entry name" value="Znf_C2H2_sf"/>
</dbReference>
<feature type="compositionally biased region" description="Acidic residues" evidence="7">
    <location>
        <begin position="235"/>
        <end position="262"/>
    </location>
</feature>
<dbReference type="GO" id="GO:0005634">
    <property type="term" value="C:nucleus"/>
    <property type="evidence" value="ECO:0007669"/>
    <property type="project" value="UniProtKB-SubCell"/>
</dbReference>
<dbReference type="SUPFAM" id="SSF51045">
    <property type="entry name" value="WW domain"/>
    <property type="match status" value="1"/>
</dbReference>
<evidence type="ECO:0000256" key="1">
    <source>
        <dbReference type="ARBA" id="ARBA00004123"/>
    </source>
</evidence>
<organism evidence="10 11">
    <name type="scientific">Batillaria attramentaria</name>
    <dbReference type="NCBI Taxonomy" id="370345"/>
    <lineage>
        <taxon>Eukaryota</taxon>
        <taxon>Metazoa</taxon>
        <taxon>Spiralia</taxon>
        <taxon>Lophotrochozoa</taxon>
        <taxon>Mollusca</taxon>
        <taxon>Gastropoda</taxon>
        <taxon>Caenogastropoda</taxon>
        <taxon>Sorbeoconcha</taxon>
        <taxon>Cerithioidea</taxon>
        <taxon>Batillariidae</taxon>
        <taxon>Batillaria</taxon>
    </lineage>
</organism>
<dbReference type="SMART" id="SM00456">
    <property type="entry name" value="WW"/>
    <property type="match status" value="1"/>
</dbReference>
<dbReference type="InterPro" id="IPR013085">
    <property type="entry name" value="U1-CZ_Znf_C2H2"/>
</dbReference>
<evidence type="ECO:0000256" key="7">
    <source>
        <dbReference type="SAM" id="MobiDB-lite"/>
    </source>
</evidence>
<dbReference type="AlphaFoldDB" id="A0ABD0LW25"/>
<evidence type="ECO:0000256" key="2">
    <source>
        <dbReference type="ARBA" id="ARBA00022723"/>
    </source>
</evidence>
<keyword evidence="6" id="KW-0175">Coiled coil</keyword>